<keyword evidence="7" id="KW-1185">Reference proteome</keyword>
<dbReference type="GO" id="GO:0016790">
    <property type="term" value="F:thiolester hydrolase activity"/>
    <property type="evidence" value="ECO:0000318"/>
    <property type="project" value="GO_Central"/>
</dbReference>
<evidence type="ECO:0000259" key="5">
    <source>
        <dbReference type="SMART" id="SM00849"/>
    </source>
</evidence>
<evidence type="ECO:0000256" key="4">
    <source>
        <dbReference type="ARBA" id="ARBA00022833"/>
    </source>
</evidence>
<protein>
    <submittedName>
        <fullName evidence="6">Metallo-beta-lactamase superfamily protein</fullName>
    </submittedName>
</protein>
<sequence>MLTKTITLGRFVLGPIENNVYLLKLTNRVLLVDPTCQGKELADYIKTTYPADKVDIYLTHGHWDHIGAVPELCDIFPDLTIYASSKDEPLYTNPEYNGSGHTRHSFDISKYLDRMKFVDKMNSSKLVIDDIEFEVFETPGHTPGGACLYNKQEKLLFSGDTLFKDSIGRSDFPYGDGRQLVSGIVNNLMKLPDDTVVFPGHGDSTTIGEERKYNPFIRRYKNL</sequence>
<dbReference type="STRING" id="5722.A2FLV6"/>
<dbReference type="EMBL" id="DS113875">
    <property type="protein sequence ID" value="EAX94125.1"/>
    <property type="molecule type" value="Genomic_DNA"/>
</dbReference>
<dbReference type="PANTHER" id="PTHR46233:SF3">
    <property type="entry name" value="HYDROXYACYLGLUTATHIONE HYDROLASE GLOC"/>
    <property type="match status" value="1"/>
</dbReference>
<dbReference type="InParanoid" id="A2FLV6"/>
<name>A2FLV6_TRIV3</name>
<dbReference type="InterPro" id="IPR051453">
    <property type="entry name" value="MBL_Glyoxalase_II"/>
</dbReference>
<evidence type="ECO:0000313" key="6">
    <source>
        <dbReference type="EMBL" id="EAX94125.1"/>
    </source>
</evidence>
<evidence type="ECO:0000313" key="7">
    <source>
        <dbReference type="Proteomes" id="UP000001542"/>
    </source>
</evidence>
<dbReference type="SMR" id="A2FLV6"/>
<dbReference type="AlphaFoldDB" id="A2FLV6"/>
<dbReference type="SUPFAM" id="SSF56281">
    <property type="entry name" value="Metallo-hydrolase/oxidoreductase"/>
    <property type="match status" value="1"/>
</dbReference>
<proteinExistence type="predicted"/>
<dbReference type="Gene3D" id="3.60.15.10">
    <property type="entry name" value="Ribonuclease Z/Hydroxyacylglutathione hydrolase-like"/>
    <property type="match status" value="1"/>
</dbReference>
<reference evidence="6" key="2">
    <citation type="journal article" date="2007" name="Science">
        <title>Draft genome sequence of the sexually transmitted pathogen Trichomonas vaginalis.</title>
        <authorList>
            <person name="Carlton J.M."/>
            <person name="Hirt R.P."/>
            <person name="Silva J.C."/>
            <person name="Delcher A.L."/>
            <person name="Schatz M."/>
            <person name="Zhao Q."/>
            <person name="Wortman J.R."/>
            <person name="Bidwell S.L."/>
            <person name="Alsmark U.C.M."/>
            <person name="Besteiro S."/>
            <person name="Sicheritz-Ponten T."/>
            <person name="Noel C.J."/>
            <person name="Dacks J.B."/>
            <person name="Foster P.G."/>
            <person name="Simillion C."/>
            <person name="Van de Peer Y."/>
            <person name="Miranda-Saavedra D."/>
            <person name="Barton G.J."/>
            <person name="Westrop G.D."/>
            <person name="Mueller S."/>
            <person name="Dessi D."/>
            <person name="Fiori P.L."/>
            <person name="Ren Q."/>
            <person name="Paulsen I."/>
            <person name="Zhang H."/>
            <person name="Bastida-Corcuera F.D."/>
            <person name="Simoes-Barbosa A."/>
            <person name="Brown M.T."/>
            <person name="Hayes R.D."/>
            <person name="Mukherjee M."/>
            <person name="Okumura C.Y."/>
            <person name="Schneider R."/>
            <person name="Smith A.J."/>
            <person name="Vanacova S."/>
            <person name="Villalvazo M."/>
            <person name="Haas B.J."/>
            <person name="Pertea M."/>
            <person name="Feldblyum T.V."/>
            <person name="Utterback T.R."/>
            <person name="Shu C.L."/>
            <person name="Osoegawa K."/>
            <person name="de Jong P.J."/>
            <person name="Hrdy I."/>
            <person name="Horvathova L."/>
            <person name="Zubacova Z."/>
            <person name="Dolezal P."/>
            <person name="Malik S.B."/>
            <person name="Logsdon J.M. Jr."/>
            <person name="Henze K."/>
            <person name="Gupta A."/>
            <person name="Wang C.C."/>
            <person name="Dunne R.L."/>
            <person name="Upcroft J.A."/>
            <person name="Upcroft P."/>
            <person name="White O."/>
            <person name="Salzberg S.L."/>
            <person name="Tang P."/>
            <person name="Chiu C.-H."/>
            <person name="Lee Y.-S."/>
            <person name="Embley T.M."/>
            <person name="Coombs G.H."/>
            <person name="Mottram J.C."/>
            <person name="Tachezy J."/>
            <person name="Fraser-Liggett C.M."/>
            <person name="Johnson P.J."/>
        </authorList>
    </citation>
    <scope>NUCLEOTIDE SEQUENCE [LARGE SCALE GENOMIC DNA]</scope>
    <source>
        <strain evidence="6">G3</strain>
    </source>
</reference>
<dbReference type="InterPro" id="IPR036866">
    <property type="entry name" value="RibonucZ/Hydroxyglut_hydro"/>
</dbReference>
<evidence type="ECO:0000256" key="3">
    <source>
        <dbReference type="ARBA" id="ARBA00022801"/>
    </source>
</evidence>
<dbReference type="CDD" id="cd06262">
    <property type="entry name" value="metallo-hydrolase-like_MBL-fold"/>
    <property type="match status" value="1"/>
</dbReference>
<keyword evidence="4" id="KW-0862">Zinc</keyword>
<dbReference type="RefSeq" id="XP_001307055.1">
    <property type="nucleotide sequence ID" value="XM_001307054.1"/>
</dbReference>
<dbReference type="GO" id="GO:0046872">
    <property type="term" value="F:metal ion binding"/>
    <property type="evidence" value="ECO:0007669"/>
    <property type="project" value="UniProtKB-KW"/>
</dbReference>
<dbReference type="VEuPathDB" id="TrichDB:TVAG_233760"/>
<gene>
    <name evidence="6" type="ORF">TVAG_233760</name>
</gene>
<dbReference type="InterPro" id="IPR001279">
    <property type="entry name" value="Metallo-B-lactamas"/>
</dbReference>
<keyword evidence="2" id="KW-0479">Metal-binding</keyword>
<dbReference type="PANTHER" id="PTHR46233">
    <property type="entry name" value="HYDROXYACYLGLUTATHIONE HYDROLASE GLOC"/>
    <property type="match status" value="1"/>
</dbReference>
<dbReference type="OrthoDB" id="515692at2759"/>
<dbReference type="OMA" id="DIDANCY"/>
<dbReference type="VEuPathDB" id="TrichDB:TVAGG3_0753250"/>
<dbReference type="KEGG" id="tva:4751852"/>
<dbReference type="SMART" id="SM00849">
    <property type="entry name" value="Lactamase_B"/>
    <property type="match status" value="1"/>
</dbReference>
<dbReference type="Proteomes" id="UP000001542">
    <property type="component" value="Unassembled WGS sequence"/>
</dbReference>
<organism evidence="6 7">
    <name type="scientific">Trichomonas vaginalis (strain ATCC PRA-98 / G3)</name>
    <dbReference type="NCBI Taxonomy" id="412133"/>
    <lineage>
        <taxon>Eukaryota</taxon>
        <taxon>Metamonada</taxon>
        <taxon>Parabasalia</taxon>
        <taxon>Trichomonadida</taxon>
        <taxon>Trichomonadidae</taxon>
        <taxon>Trichomonas</taxon>
    </lineage>
</organism>
<accession>A2FLV6</accession>
<feature type="domain" description="Metallo-beta-lactamase" evidence="5">
    <location>
        <begin position="17"/>
        <end position="201"/>
    </location>
</feature>
<reference evidence="6" key="1">
    <citation type="submission" date="2006-10" db="EMBL/GenBank/DDBJ databases">
        <authorList>
            <person name="Amadeo P."/>
            <person name="Zhao Q."/>
            <person name="Wortman J."/>
            <person name="Fraser-Liggett C."/>
            <person name="Carlton J."/>
        </authorList>
    </citation>
    <scope>NUCLEOTIDE SEQUENCE</scope>
    <source>
        <strain evidence="6">G3</strain>
    </source>
</reference>
<keyword evidence="3" id="KW-0378">Hydrolase</keyword>
<dbReference type="Pfam" id="PF00753">
    <property type="entry name" value="Lactamase_B"/>
    <property type="match status" value="1"/>
</dbReference>
<evidence type="ECO:0000256" key="2">
    <source>
        <dbReference type="ARBA" id="ARBA00022723"/>
    </source>
</evidence>
<evidence type="ECO:0000256" key="1">
    <source>
        <dbReference type="ARBA" id="ARBA00001947"/>
    </source>
</evidence>
<dbReference type="eggNOG" id="KOG0813">
    <property type="taxonomic scope" value="Eukaryota"/>
</dbReference>
<comment type="cofactor">
    <cofactor evidence="1">
        <name>Zn(2+)</name>
        <dbReference type="ChEBI" id="CHEBI:29105"/>
    </cofactor>
</comment>